<organism evidence="1 2">
    <name type="scientific">Ascaris lumbricoides</name>
    <name type="common">Giant roundworm</name>
    <dbReference type="NCBI Taxonomy" id="6252"/>
    <lineage>
        <taxon>Eukaryota</taxon>
        <taxon>Metazoa</taxon>
        <taxon>Ecdysozoa</taxon>
        <taxon>Nematoda</taxon>
        <taxon>Chromadorea</taxon>
        <taxon>Rhabditida</taxon>
        <taxon>Spirurina</taxon>
        <taxon>Ascaridomorpha</taxon>
        <taxon>Ascaridoidea</taxon>
        <taxon>Ascarididae</taxon>
        <taxon>Ascaris</taxon>
    </lineage>
</organism>
<dbReference type="WBParaSite" id="ALUE_0001357001-mRNA-1">
    <property type="protein sequence ID" value="ALUE_0001357001-mRNA-1"/>
    <property type="gene ID" value="ALUE_0001357001"/>
</dbReference>
<sequence length="176" mass="19946">MQKLPLFEGRLTLKVTNAQRVLPLPRSTKQRFNNRHNKQFFVEVSLKNKITIQLQTGTEIHSGSPLNLHITAYSAGEDIFSGERRTKIHVVNCGSSCIAVNVRMSNRNCKVDPNFFVMFDTKDLYLTAPSTCPQDDTICFECFPFANLATVLFDPAWFSPTATYHEINIPFSQINA</sequence>
<name>A0A9J2PTY7_ASCLU</name>
<evidence type="ECO:0000313" key="1">
    <source>
        <dbReference type="Proteomes" id="UP000036681"/>
    </source>
</evidence>
<dbReference type="Proteomes" id="UP000036681">
    <property type="component" value="Unplaced"/>
</dbReference>
<protein>
    <submittedName>
        <fullName evidence="2">Uncharacterized protein</fullName>
    </submittedName>
</protein>
<proteinExistence type="predicted"/>
<reference evidence="2" key="1">
    <citation type="submission" date="2023-03" db="UniProtKB">
        <authorList>
            <consortium name="WormBaseParasite"/>
        </authorList>
    </citation>
    <scope>IDENTIFICATION</scope>
</reference>
<evidence type="ECO:0000313" key="2">
    <source>
        <dbReference type="WBParaSite" id="ALUE_0001357001-mRNA-1"/>
    </source>
</evidence>
<keyword evidence="1" id="KW-1185">Reference proteome</keyword>
<accession>A0A9J2PTY7</accession>
<dbReference type="AlphaFoldDB" id="A0A9J2PTY7"/>